<feature type="region of interest" description="Disordered" evidence="1">
    <location>
        <begin position="299"/>
        <end position="338"/>
    </location>
</feature>
<accession>A0A8G0LAC5</accession>
<reference evidence="2 3" key="1">
    <citation type="journal article" date="2021" name="BMC Genomics">
        <title>Telomere-to-telomere genome assembly of asparaginase-producing Trichoderma simmonsii.</title>
        <authorList>
            <person name="Chung D."/>
            <person name="Kwon Y.M."/>
            <person name="Yang Y."/>
        </authorList>
    </citation>
    <scope>NUCLEOTIDE SEQUENCE [LARGE SCALE GENOMIC DNA]</scope>
    <source>
        <strain evidence="2 3">GH-Sj1</strain>
    </source>
</reference>
<evidence type="ECO:0000313" key="2">
    <source>
        <dbReference type="EMBL" id="QYS98678.1"/>
    </source>
</evidence>
<protein>
    <submittedName>
        <fullName evidence="2">Uncharacterized protein</fullName>
    </submittedName>
</protein>
<keyword evidence="3" id="KW-1185">Reference proteome</keyword>
<feature type="compositionally biased region" description="Basic and acidic residues" evidence="1">
    <location>
        <begin position="299"/>
        <end position="317"/>
    </location>
</feature>
<organism evidence="2 3">
    <name type="scientific">Trichoderma simmonsii</name>
    <dbReference type="NCBI Taxonomy" id="1491479"/>
    <lineage>
        <taxon>Eukaryota</taxon>
        <taxon>Fungi</taxon>
        <taxon>Dikarya</taxon>
        <taxon>Ascomycota</taxon>
        <taxon>Pezizomycotina</taxon>
        <taxon>Sordariomycetes</taxon>
        <taxon>Hypocreomycetidae</taxon>
        <taxon>Hypocreales</taxon>
        <taxon>Hypocreaceae</taxon>
        <taxon>Trichoderma</taxon>
    </lineage>
</organism>
<gene>
    <name evidence="2" type="ORF">H0G86_005846</name>
</gene>
<dbReference type="EMBL" id="CP075866">
    <property type="protein sequence ID" value="QYS98678.1"/>
    <property type="molecule type" value="Genomic_DNA"/>
</dbReference>
<dbReference type="PANTHER" id="PTHR40619:SF3">
    <property type="entry name" value="FUNGAL STAND N-TERMINAL GOODBYE DOMAIN-CONTAINING PROTEIN"/>
    <property type="match status" value="1"/>
</dbReference>
<dbReference type="Proteomes" id="UP000826661">
    <property type="component" value="Chromosome III"/>
</dbReference>
<sequence length="338" mass="39397">MDDHDEKQKSAIETESWITAELTRLREENVYLRAEIEILRSRLRSPNALIFMQKKDEIHTPRLDTKEVQDLLQAEHKDTDLRLITQRKAHLLTEELSHAEHLINTRQFSVWFMSLQSEKLLILWHQHQPKTYAGISPISVLCASLDPILNSDSRFICITWFCSLHSEHGNDEARAMLANLIVQLCQRRDFDFGKEFDDVDKSLVRSRDTGELYRLFYRLMRSLPMKITVIILVDEACVYARGGFQDGINVFNKLIRLMTDATIQCVIKLLFTSTERVASLNEKFKQSGLTLGVETIRRQRGDPSQGRVERQMREYFDQRGAQETSQESKQECGEKDNF</sequence>
<feature type="compositionally biased region" description="Basic and acidic residues" evidence="1">
    <location>
        <begin position="326"/>
        <end position="338"/>
    </location>
</feature>
<dbReference type="AlphaFoldDB" id="A0A8G0LAC5"/>
<evidence type="ECO:0000256" key="1">
    <source>
        <dbReference type="SAM" id="MobiDB-lite"/>
    </source>
</evidence>
<evidence type="ECO:0000313" key="3">
    <source>
        <dbReference type="Proteomes" id="UP000826661"/>
    </source>
</evidence>
<name>A0A8G0LAC5_9HYPO</name>
<proteinExistence type="predicted"/>
<dbReference type="PANTHER" id="PTHR40619">
    <property type="entry name" value="FUNGAL STAND N-TERMINAL GOODBYE DOMAIN-CONTAINING PROTEIN"/>
    <property type="match status" value="1"/>
</dbReference>